<keyword evidence="4" id="KW-0676">Redox-active center</keyword>
<evidence type="ECO:0000259" key="5">
    <source>
        <dbReference type="PROSITE" id="PS51352"/>
    </source>
</evidence>
<keyword evidence="3" id="KW-1015">Disulfide bond</keyword>
<dbReference type="InterPro" id="IPR025380">
    <property type="entry name" value="DUF4369"/>
</dbReference>
<comment type="caution">
    <text evidence="6">The sequence shown here is derived from an EMBL/GenBank/DDBJ whole genome shotgun (WGS) entry which is preliminary data.</text>
</comment>
<dbReference type="SUPFAM" id="SSF52833">
    <property type="entry name" value="Thioredoxin-like"/>
    <property type="match status" value="1"/>
</dbReference>
<evidence type="ECO:0000256" key="2">
    <source>
        <dbReference type="ARBA" id="ARBA00022748"/>
    </source>
</evidence>
<protein>
    <recommendedName>
        <fullName evidence="5">Thioredoxin domain-containing protein</fullName>
    </recommendedName>
</protein>
<name>A0A2T8HIN6_9SPHI</name>
<proteinExistence type="predicted"/>
<evidence type="ECO:0000256" key="4">
    <source>
        <dbReference type="ARBA" id="ARBA00023284"/>
    </source>
</evidence>
<dbReference type="EMBL" id="QDKG01000003">
    <property type="protein sequence ID" value="PVH25182.1"/>
    <property type="molecule type" value="Genomic_DNA"/>
</dbReference>
<dbReference type="PROSITE" id="PS00194">
    <property type="entry name" value="THIOREDOXIN_1"/>
    <property type="match status" value="1"/>
</dbReference>
<dbReference type="GO" id="GO:0016491">
    <property type="term" value="F:oxidoreductase activity"/>
    <property type="evidence" value="ECO:0007669"/>
    <property type="project" value="InterPro"/>
</dbReference>
<dbReference type="GO" id="GO:0017004">
    <property type="term" value="P:cytochrome complex assembly"/>
    <property type="evidence" value="ECO:0007669"/>
    <property type="project" value="UniProtKB-KW"/>
</dbReference>
<dbReference type="Pfam" id="PF00578">
    <property type="entry name" value="AhpC-TSA"/>
    <property type="match status" value="1"/>
</dbReference>
<dbReference type="PANTHER" id="PTHR42852:SF6">
    <property type="entry name" value="THIOL:DISULFIDE INTERCHANGE PROTEIN DSBE"/>
    <property type="match status" value="1"/>
</dbReference>
<comment type="subcellular location">
    <subcellularLocation>
        <location evidence="1">Cell envelope</location>
    </subcellularLocation>
</comment>
<dbReference type="InterPro" id="IPR017937">
    <property type="entry name" value="Thioredoxin_CS"/>
</dbReference>
<dbReference type="PROSITE" id="PS51352">
    <property type="entry name" value="THIOREDOXIN_2"/>
    <property type="match status" value="1"/>
</dbReference>
<dbReference type="InterPro" id="IPR000866">
    <property type="entry name" value="AhpC/TSA"/>
</dbReference>
<feature type="domain" description="Thioredoxin" evidence="5">
    <location>
        <begin position="276"/>
        <end position="415"/>
    </location>
</feature>
<dbReference type="InterPro" id="IPR036249">
    <property type="entry name" value="Thioredoxin-like_sf"/>
</dbReference>
<dbReference type="Pfam" id="PF14289">
    <property type="entry name" value="DUF4369"/>
    <property type="match status" value="1"/>
</dbReference>
<dbReference type="Gene3D" id="3.40.30.10">
    <property type="entry name" value="Glutaredoxin"/>
    <property type="match status" value="1"/>
</dbReference>
<dbReference type="PANTHER" id="PTHR42852">
    <property type="entry name" value="THIOL:DISULFIDE INTERCHANGE PROTEIN DSBE"/>
    <property type="match status" value="1"/>
</dbReference>
<gene>
    <name evidence="6" type="ORF">DC487_09660</name>
</gene>
<reference evidence="6 7" key="1">
    <citation type="submission" date="2018-04" db="EMBL/GenBank/DDBJ databases">
        <title>Sphingobacterium cortibacter sp. nov.</title>
        <authorList>
            <person name="Li Y."/>
        </authorList>
    </citation>
    <scope>NUCLEOTIDE SEQUENCE [LARGE SCALE GENOMIC DNA]</scope>
    <source>
        <strain evidence="6 7">2c-3</strain>
    </source>
</reference>
<keyword evidence="7" id="KW-1185">Reference proteome</keyword>
<dbReference type="GO" id="GO:0016209">
    <property type="term" value="F:antioxidant activity"/>
    <property type="evidence" value="ECO:0007669"/>
    <property type="project" value="InterPro"/>
</dbReference>
<evidence type="ECO:0000256" key="3">
    <source>
        <dbReference type="ARBA" id="ARBA00023157"/>
    </source>
</evidence>
<dbReference type="OrthoDB" id="1069091at2"/>
<evidence type="ECO:0000313" key="7">
    <source>
        <dbReference type="Proteomes" id="UP000245627"/>
    </source>
</evidence>
<dbReference type="InterPro" id="IPR013766">
    <property type="entry name" value="Thioredoxin_domain"/>
</dbReference>
<evidence type="ECO:0000256" key="1">
    <source>
        <dbReference type="ARBA" id="ARBA00004196"/>
    </source>
</evidence>
<organism evidence="6 7">
    <name type="scientific">Sphingobacterium corticibacter</name>
    <dbReference type="NCBI Taxonomy" id="2171749"/>
    <lineage>
        <taxon>Bacteria</taxon>
        <taxon>Pseudomonadati</taxon>
        <taxon>Bacteroidota</taxon>
        <taxon>Sphingobacteriia</taxon>
        <taxon>Sphingobacteriales</taxon>
        <taxon>Sphingobacteriaceae</taxon>
        <taxon>Sphingobacterium</taxon>
    </lineage>
</organism>
<dbReference type="RefSeq" id="WP_116775772.1">
    <property type="nucleotide sequence ID" value="NZ_QDKG01000003.1"/>
</dbReference>
<dbReference type="AlphaFoldDB" id="A0A2T8HIN6"/>
<sequence>MKSYILFISYIFLTLPSVYGKIGFSEPRICRVSGIVIDRPYSTELILIKEGDDPRFPLQNISVKNGAFSFELNSEEIESYELVFADELAQGLSKPIVFFAESGSVTMELYALEIHRKNKLSGTPNNNQLDQYNRLMNQKFPFWQLEEMINEAENQLLSLLEPTADSGKKPVESSDRHTDLIVLQKMEVLDSLEKEYENQYADYLAWMIDNVRNRNDLIGLRDLNKLLILAGSKSKTFLKVTMADLESLYWNQYQANYASSELSNQIDTYLKAHNSIFKGAKYIDFEAQDFNGKTYRLSELLNGKVTIVHFWGSWCLPCRKKGIELISLYDDFKSKGLEIVGVARERSLNDGIQAANRDGYPWLNLIELNDKNGIWEKYKMSNSGGDIFVFDHEGKIMTYSVDVEALRAMLTTYLN</sequence>
<keyword evidence="2" id="KW-0201">Cytochrome c-type biogenesis</keyword>
<dbReference type="InterPro" id="IPR050553">
    <property type="entry name" value="Thioredoxin_ResA/DsbE_sf"/>
</dbReference>
<dbReference type="GO" id="GO:0030313">
    <property type="term" value="C:cell envelope"/>
    <property type="evidence" value="ECO:0007669"/>
    <property type="project" value="UniProtKB-SubCell"/>
</dbReference>
<evidence type="ECO:0000313" key="6">
    <source>
        <dbReference type="EMBL" id="PVH25182.1"/>
    </source>
</evidence>
<accession>A0A2T8HIN6</accession>
<dbReference type="Proteomes" id="UP000245627">
    <property type="component" value="Unassembled WGS sequence"/>
</dbReference>
<dbReference type="CDD" id="cd02966">
    <property type="entry name" value="TlpA_like_family"/>
    <property type="match status" value="1"/>
</dbReference>